<dbReference type="AlphaFoldDB" id="A0AA94M5F9"/>
<accession>A0AA94M5F9</accession>
<proteinExistence type="predicted"/>
<organism evidence="1 2">
    <name type="scientific">Streptococcus gallolyticus</name>
    <dbReference type="NCBI Taxonomy" id="315405"/>
    <lineage>
        <taxon>Bacteria</taxon>
        <taxon>Bacillati</taxon>
        <taxon>Bacillota</taxon>
        <taxon>Bacilli</taxon>
        <taxon>Lactobacillales</taxon>
        <taxon>Streptococcaceae</taxon>
        <taxon>Streptococcus</taxon>
    </lineage>
</organism>
<name>A0AA94M5F9_9STRE</name>
<reference evidence="1 2" key="1">
    <citation type="submission" date="2018-06" db="EMBL/GenBank/DDBJ databases">
        <authorList>
            <consortium name="Pathogen Informatics"/>
            <person name="Doyle S."/>
        </authorList>
    </citation>
    <scope>NUCLEOTIDE SEQUENCE [LARGE SCALE GENOMIC DNA]</scope>
    <source>
        <strain evidence="1 2">NCTC13773</strain>
    </source>
</reference>
<evidence type="ECO:0000313" key="2">
    <source>
        <dbReference type="Proteomes" id="UP000249013"/>
    </source>
</evidence>
<dbReference type="RefSeq" id="WP_077497775.1">
    <property type="nucleotide sequence ID" value="NZ_LS483409.1"/>
</dbReference>
<evidence type="ECO:0000313" key="1">
    <source>
        <dbReference type="EMBL" id="SQG80469.1"/>
    </source>
</evidence>
<protein>
    <submittedName>
        <fullName evidence="1">Uncharacterized protein conserved in bacteria</fullName>
    </submittedName>
</protein>
<dbReference type="Proteomes" id="UP000249013">
    <property type="component" value="Chromosome 1"/>
</dbReference>
<dbReference type="EMBL" id="LS483409">
    <property type="protein sequence ID" value="SQG80469.1"/>
    <property type="molecule type" value="Genomic_DNA"/>
</dbReference>
<gene>
    <name evidence="1" type="ORF">NCTC13773_02300</name>
</gene>
<sequence length="232" mass="26573">MMNEDLNTLFCELLSENDVLADVVTDDLIQFGTYVGGRLEILKECYLALCQHRESYTYQAFLGAPIELKFDYIKQSVTISRENQFEVRLTLDYFRILLGLIDLVYSEVLPLGSVVELDTRRFPEQLKEMFSHTPGAKVIITGRKLPVADNIGHYVVDYQAQLWPLGSFPPVRPMTISNMMIKNIIARGYQDSYETSFSKHLKQSQIQEKRLSTAFMSQKAATLFLEQNKGGH</sequence>
<dbReference type="InterPro" id="IPR025233">
    <property type="entry name" value="DUF4176"/>
</dbReference>
<dbReference type="Pfam" id="PF13780">
    <property type="entry name" value="DUF4176"/>
    <property type="match status" value="1"/>
</dbReference>